<keyword evidence="5" id="KW-1185">Reference proteome</keyword>
<dbReference type="AlphaFoldDB" id="A0A4R2L0I0"/>
<evidence type="ECO:0000313" key="4">
    <source>
        <dbReference type="EMBL" id="TCO80511.1"/>
    </source>
</evidence>
<sequence length="303" mass="34996">MSRLPNLIIAGVNKAGTTSLFSYLAKHPDVGVSSVKETCYYLPLRYGRNTDPISVYKKYFNNVQDRMVVLESTPGYFYGGPSLINRINEDIPGVKILLVLRDPVDRFFSFYKFKKNMLELDEGITAKSYYEKCMAMNASELSNDAFNAYFGLEGGLYYKYIDQWVDVFDKRLKIMFFDDLKSNPNMAVKNVCDWMSIDYERYPQFSFDIENKTVAYKNRTLQKLALGVNQSMEGFFRANPSVKRVLRDLYYSVNSSSDSDSLPRDSLSEVKTLLRQYYSEPNSLLKTCLMKQDADIVLPSWIQ</sequence>
<dbReference type="Proteomes" id="UP000295765">
    <property type="component" value="Unassembled WGS sequence"/>
</dbReference>
<gene>
    <name evidence="4" type="ORF">EV699_114158</name>
</gene>
<dbReference type="PANTHER" id="PTHR10605:SF56">
    <property type="entry name" value="BIFUNCTIONAL HEPARAN SULFATE N-DEACETYLASE_N-SULFOTRANSFERASE"/>
    <property type="match status" value="1"/>
</dbReference>
<comment type="caution">
    <text evidence="4">The sequence shown here is derived from an EMBL/GenBank/DDBJ whole genome shotgun (WGS) entry which is preliminary data.</text>
</comment>
<dbReference type="Gene3D" id="3.40.50.300">
    <property type="entry name" value="P-loop containing nucleotide triphosphate hydrolases"/>
    <property type="match status" value="1"/>
</dbReference>
<name>A0A4R2L0I0_9GAMM</name>
<keyword evidence="2" id="KW-0325">Glycoprotein</keyword>
<dbReference type="InterPro" id="IPR027417">
    <property type="entry name" value="P-loop_NTPase"/>
</dbReference>
<protein>
    <submittedName>
        <fullName evidence="4">Sulfotransferase domain-containing protein</fullName>
    </submittedName>
</protein>
<accession>A0A4R2L0I0</accession>
<dbReference type="GO" id="GO:0008146">
    <property type="term" value="F:sulfotransferase activity"/>
    <property type="evidence" value="ECO:0007669"/>
    <property type="project" value="InterPro"/>
</dbReference>
<feature type="domain" description="Sulfotransferase" evidence="3">
    <location>
        <begin position="5"/>
        <end position="208"/>
    </location>
</feature>
<evidence type="ECO:0000313" key="5">
    <source>
        <dbReference type="Proteomes" id="UP000295765"/>
    </source>
</evidence>
<dbReference type="SUPFAM" id="SSF52540">
    <property type="entry name" value="P-loop containing nucleoside triphosphate hydrolases"/>
    <property type="match status" value="1"/>
</dbReference>
<organism evidence="4 5">
    <name type="scientific">Plasticicumulans lactativorans</name>
    <dbReference type="NCBI Taxonomy" id="1133106"/>
    <lineage>
        <taxon>Bacteria</taxon>
        <taxon>Pseudomonadati</taxon>
        <taxon>Pseudomonadota</taxon>
        <taxon>Gammaproteobacteria</taxon>
        <taxon>Candidatus Competibacteraceae</taxon>
        <taxon>Plasticicumulans</taxon>
    </lineage>
</organism>
<evidence type="ECO:0000256" key="1">
    <source>
        <dbReference type="ARBA" id="ARBA00022679"/>
    </source>
</evidence>
<reference evidence="4 5" key="1">
    <citation type="submission" date="2019-03" db="EMBL/GenBank/DDBJ databases">
        <title>Genomic Encyclopedia of Type Strains, Phase IV (KMG-IV): sequencing the most valuable type-strain genomes for metagenomic binning, comparative biology and taxonomic classification.</title>
        <authorList>
            <person name="Goeker M."/>
        </authorList>
    </citation>
    <scope>NUCLEOTIDE SEQUENCE [LARGE SCALE GENOMIC DNA]</scope>
    <source>
        <strain evidence="4 5">DSM 25287</strain>
    </source>
</reference>
<dbReference type="PANTHER" id="PTHR10605">
    <property type="entry name" value="HEPARAN SULFATE SULFOTRANSFERASE"/>
    <property type="match status" value="1"/>
</dbReference>
<evidence type="ECO:0000256" key="2">
    <source>
        <dbReference type="ARBA" id="ARBA00023180"/>
    </source>
</evidence>
<dbReference type="Pfam" id="PF00685">
    <property type="entry name" value="Sulfotransfer_1"/>
    <property type="match status" value="1"/>
</dbReference>
<evidence type="ECO:0000259" key="3">
    <source>
        <dbReference type="Pfam" id="PF00685"/>
    </source>
</evidence>
<keyword evidence="1 4" id="KW-0808">Transferase</keyword>
<dbReference type="RefSeq" id="WP_165904140.1">
    <property type="nucleotide sequence ID" value="NZ_SLWY01000014.1"/>
</dbReference>
<dbReference type="EMBL" id="SLWY01000014">
    <property type="protein sequence ID" value="TCO80511.1"/>
    <property type="molecule type" value="Genomic_DNA"/>
</dbReference>
<proteinExistence type="predicted"/>
<dbReference type="InterPro" id="IPR000863">
    <property type="entry name" value="Sulfotransferase_dom"/>
</dbReference>
<dbReference type="InterPro" id="IPR037359">
    <property type="entry name" value="NST/OST"/>
</dbReference>